<reference evidence="1" key="2">
    <citation type="submission" date="2025-03" db="EMBL/GenBank/DDBJ databases">
        <authorList>
            <consortium name="ELIXIR-Norway"/>
            <consortium name="Elixir Norway"/>
        </authorList>
    </citation>
    <scope>NUCLEOTIDE SEQUENCE</scope>
</reference>
<gene>
    <name evidence="1" type="ORF">MRATA1EN22A_LOCUS9328</name>
</gene>
<dbReference type="EMBL" id="OX596086">
    <property type="protein sequence ID" value="CAM9917230.1"/>
    <property type="molecule type" value="Genomic_DNA"/>
</dbReference>
<reference evidence="1" key="1">
    <citation type="submission" date="2023-05" db="EMBL/GenBank/DDBJ databases">
        <authorList>
            <consortium name="ELIXIR-Norway"/>
        </authorList>
    </citation>
    <scope>NUCLEOTIDE SEQUENCE</scope>
</reference>
<accession>A0AC59YQY8</accession>
<evidence type="ECO:0000313" key="2">
    <source>
        <dbReference type="Proteomes" id="UP001162501"/>
    </source>
</evidence>
<sequence>MSGTPDGLNTSQPASSSSTPTKAVVPSRPQDWVQCMAMPAPQDASHSSSKAPDDDDWWTAGTHGLAKLFLGVGPGLLGLQVETSLVEVVMGGFGGVMILMLFEFCYFHLLNF</sequence>
<protein>
    <submittedName>
        <fullName evidence="1">Uncharacterized protein</fullName>
    </submittedName>
</protein>
<proteinExistence type="predicted"/>
<organism evidence="1 2">
    <name type="scientific">Rangifer tarandus platyrhynchus</name>
    <name type="common">Svalbard reindeer</name>
    <dbReference type="NCBI Taxonomy" id="3082113"/>
    <lineage>
        <taxon>Eukaryota</taxon>
        <taxon>Metazoa</taxon>
        <taxon>Chordata</taxon>
        <taxon>Craniata</taxon>
        <taxon>Vertebrata</taxon>
        <taxon>Euteleostomi</taxon>
        <taxon>Mammalia</taxon>
        <taxon>Eutheria</taxon>
        <taxon>Laurasiatheria</taxon>
        <taxon>Artiodactyla</taxon>
        <taxon>Ruminantia</taxon>
        <taxon>Pecora</taxon>
        <taxon>Cervidae</taxon>
        <taxon>Odocoileinae</taxon>
        <taxon>Rangifer</taxon>
    </lineage>
</organism>
<evidence type="ECO:0000313" key="1">
    <source>
        <dbReference type="EMBL" id="CAM9917230.1"/>
    </source>
</evidence>
<name>A0AC59YQY8_RANTA</name>
<dbReference type="Proteomes" id="UP001162501">
    <property type="component" value="Chromosome 2"/>
</dbReference>